<dbReference type="GO" id="GO:0008883">
    <property type="term" value="F:glutamyl-tRNA reductase activity"/>
    <property type="evidence" value="ECO:0007669"/>
    <property type="project" value="InterPro"/>
</dbReference>
<accession>A0A2R6A613</accession>
<dbReference type="InterPro" id="IPR015896">
    <property type="entry name" value="4pyrrol_synth_GluRdtase_dimer"/>
</dbReference>
<dbReference type="Pfam" id="PF00745">
    <property type="entry name" value="GlutR_dimer"/>
    <property type="match status" value="1"/>
</dbReference>
<dbReference type="InterPro" id="IPR036453">
    <property type="entry name" value="GluRdtase_dimer_dom_sf"/>
</dbReference>
<dbReference type="GO" id="GO:0033014">
    <property type="term" value="P:tetrapyrrole biosynthetic process"/>
    <property type="evidence" value="ECO:0007669"/>
    <property type="project" value="InterPro"/>
</dbReference>
<dbReference type="EMBL" id="NEXC01000147">
    <property type="protein sequence ID" value="PSN81809.1"/>
    <property type="molecule type" value="Genomic_DNA"/>
</dbReference>
<organism evidence="2 3">
    <name type="scientific">Candidatus Marsarchaeota G1 archaeon OSP_D</name>
    <dbReference type="NCBI Taxonomy" id="1978155"/>
    <lineage>
        <taxon>Archaea</taxon>
        <taxon>Candidatus Marsarchaeota</taxon>
        <taxon>Candidatus Marsarchaeota group 1</taxon>
    </lineage>
</organism>
<sequence>MAISDEKFKKVIEAMSKSIVNKILEKQTSLLRRVANEDPKASLELIVEMLKAEVLSKEGS</sequence>
<evidence type="ECO:0000313" key="2">
    <source>
        <dbReference type="EMBL" id="PSN81809.1"/>
    </source>
</evidence>
<proteinExistence type="predicted"/>
<name>A0A2R6A613_9ARCH</name>
<dbReference type="GO" id="GO:0050661">
    <property type="term" value="F:NADP binding"/>
    <property type="evidence" value="ECO:0007669"/>
    <property type="project" value="InterPro"/>
</dbReference>
<comment type="caution">
    <text evidence="2">The sequence shown here is derived from an EMBL/GenBank/DDBJ whole genome shotgun (WGS) entry which is preliminary data.</text>
</comment>
<dbReference type="AlphaFoldDB" id="A0A2R6A613"/>
<reference evidence="2 3" key="1">
    <citation type="submission" date="2017-04" db="EMBL/GenBank/DDBJ databases">
        <title>Novel microbial lineages endemic to geothermal iron-oxide mats fill important gaps in the evolutionary history of Archaea.</title>
        <authorList>
            <person name="Jay Z.J."/>
            <person name="Beam J.P."/>
            <person name="Dlakic M."/>
            <person name="Rusch D.B."/>
            <person name="Kozubal M.A."/>
            <person name="Inskeep W.P."/>
        </authorList>
    </citation>
    <scope>NUCLEOTIDE SEQUENCE [LARGE SCALE GENOMIC DNA]</scope>
    <source>
        <strain evidence="2">OSP_D</strain>
    </source>
</reference>
<gene>
    <name evidence="2" type="ORF">B9Q01_10060</name>
</gene>
<dbReference type="Proteomes" id="UP000240880">
    <property type="component" value="Unassembled WGS sequence"/>
</dbReference>
<evidence type="ECO:0000259" key="1">
    <source>
        <dbReference type="Pfam" id="PF00745"/>
    </source>
</evidence>
<evidence type="ECO:0000313" key="3">
    <source>
        <dbReference type="Proteomes" id="UP000240880"/>
    </source>
</evidence>
<feature type="domain" description="Tetrapyrrole biosynthesis glutamyl-tRNA reductase dimerisation" evidence="1">
    <location>
        <begin position="4"/>
        <end position="49"/>
    </location>
</feature>
<protein>
    <recommendedName>
        <fullName evidence="1">Tetrapyrrole biosynthesis glutamyl-tRNA reductase dimerisation domain-containing protein</fullName>
    </recommendedName>
</protein>
<dbReference type="SUPFAM" id="SSF69075">
    <property type="entry name" value="Glutamyl tRNA-reductase dimerization domain"/>
    <property type="match status" value="1"/>
</dbReference>